<organism evidence="5 6">
    <name type="scientific">Clonorchis sinensis</name>
    <name type="common">Chinese liver fluke</name>
    <dbReference type="NCBI Taxonomy" id="79923"/>
    <lineage>
        <taxon>Eukaryota</taxon>
        <taxon>Metazoa</taxon>
        <taxon>Spiralia</taxon>
        <taxon>Lophotrochozoa</taxon>
        <taxon>Platyhelminthes</taxon>
        <taxon>Trematoda</taxon>
        <taxon>Digenea</taxon>
        <taxon>Opisthorchiida</taxon>
        <taxon>Opisthorchiata</taxon>
        <taxon>Opisthorchiidae</taxon>
        <taxon>Clonorchis</taxon>
    </lineage>
</organism>
<dbReference type="InterPro" id="IPR013783">
    <property type="entry name" value="Ig-like_fold"/>
</dbReference>
<dbReference type="GO" id="GO:0031514">
    <property type="term" value="C:motile cilium"/>
    <property type="evidence" value="ECO:0007669"/>
    <property type="project" value="UniProtKB-SubCell"/>
</dbReference>
<feature type="compositionally biased region" description="Basic and acidic residues" evidence="1">
    <location>
        <begin position="981"/>
        <end position="992"/>
    </location>
</feature>
<feature type="domain" description="CFAP65 tenth Ig-like" evidence="2">
    <location>
        <begin position="639"/>
        <end position="704"/>
    </location>
</feature>
<dbReference type="Proteomes" id="UP000008909">
    <property type="component" value="Unassembled WGS sequence"/>
</dbReference>
<dbReference type="Pfam" id="PF25249">
    <property type="entry name" value="Ig_CFAP65_7th"/>
    <property type="match status" value="1"/>
</dbReference>
<feature type="compositionally biased region" description="Polar residues" evidence="1">
    <location>
        <begin position="959"/>
        <end position="973"/>
    </location>
</feature>
<sequence>MPDGMSSIIIRNIITIIYGGKLSDNYWSAFFTICNGYHYHRQTEPGYIQGDVKQSIRKQPTDVSRYLEYRSNWNMRRPGAAHAVARKHRKREIQLGSSELGSLEQQTELIRLGFRDNYCVLYLHGVNPSSITIPVELDVYRPRLALENDGQLYFQPTHVKAKSLRRFGVINKSSVATSFKWHIPSEHRKQLCVEPTEGTIQPNEIQYHKWTFSPSEPGLHKFRPQLIYQDTGKEAKRKQLKVIALAQQVTLRIQPDRMVLEPLTIGASQSTEAILHNCTLASTYFALYAKTILNDVDAEELGEISISPQAGWLPGLCSRRIQFVVCPKRKASYRIQLSYELWIPENATPLQETYTDSVPRIVLTDQVTIGEILLEATFPTLEIVDVHGSGKLSTFSTSELWHDLDIDGLNRSLCEDPTALELEDSAKTRPMFRDHPAVNVDRGPVFDWCVGSSVATIQDETALDESTVATESQLHVLFENKRPIDVECVFLFPSVYVVDPPSWADDGTYTDDELHHRRVENDRLFDISPRKFRLHSGETMHVLVTYRHKLPGADHLPVLMKINGGREIKLRLFGITLPLAQPYFHFAQRRHILPPTLITEGNPKSGCLYRLPLRNPSTRPVQFLVAPLVFADGTKQFQPVTSEVTTQRTDSTTGPLEWGIPVFHCLTPEGIVEPGGFGYLEFNFRPLEAETYLVNCTISIRDAEVACNENEKEANNAFLDSLSLELEVKAHDPRSSDYPASSQNQSIHLFQIPRGCCARRLVHLNYRCEEDEDDLGKKTAGPKSYRFRLSTRYREDAQVLEQRHTYKQPTMLVFLDFQSAFDSVDRSVLLDTLAHQVKRFANATTGSFQFVQVTPHTGRIEPGQSIQLEIQFFANGDPRWITVEMTCELFDEAKEINYYKELKAWEEESERRKFEFVITDRKNATSKPKGGQGPGYTGRKCLQWSAVFLKETTHNVVENSSTAHDQFRPSSGSVPAPQYGKRLDEGQLRSEPKSQVQRTICTDLLCVLLNEILADTEFTQQLQIATWSPESDPTYRSDSLNRPDDPAPLYTQLVYSTESGKSIRPSGPTIETIENERNGPKEAHHRKSEYRKTSHFQLSTNEKLTIRNERTKATEIGKNEGLKQSIAVRSIIEQTVSEIVGNILAEANAHECDLTTDSLRVSMVVMLAKTDSPPSSKSEGCKLTGSGAVLRRSNECVQVTRHSLEANHFQHIIEESAPHYLGGERHLRIGRR</sequence>
<dbReference type="PANTHER" id="PTHR46127">
    <property type="entry name" value="CILIA- AND FLAGELLA-ASSOCIATED PROTEIN 65"/>
    <property type="match status" value="1"/>
</dbReference>
<evidence type="ECO:0000313" key="6">
    <source>
        <dbReference type="Proteomes" id="UP000008909"/>
    </source>
</evidence>
<dbReference type="GO" id="GO:0005737">
    <property type="term" value="C:cytoplasm"/>
    <property type="evidence" value="ECO:0007669"/>
    <property type="project" value="UniProtKB-SubCell"/>
</dbReference>
<feature type="region of interest" description="Disordered" evidence="1">
    <location>
        <begin position="959"/>
        <end position="994"/>
    </location>
</feature>
<evidence type="ECO:0000256" key="1">
    <source>
        <dbReference type="SAM" id="MobiDB-lite"/>
    </source>
</evidence>
<dbReference type="Pfam" id="PF24291">
    <property type="entry name" value="Ig_CFAP65"/>
    <property type="match status" value="1"/>
</dbReference>
<feature type="region of interest" description="Disordered" evidence="1">
    <location>
        <begin position="1058"/>
        <end position="1089"/>
    </location>
</feature>
<feature type="domain" description="CFAP65 seventh Ig-like" evidence="4">
    <location>
        <begin position="147"/>
        <end position="238"/>
    </location>
</feature>
<dbReference type="PANTHER" id="PTHR46127:SF1">
    <property type="entry name" value="CILIA- AND FLAGELLA-ASSOCIATED PROTEIN 65"/>
    <property type="match status" value="1"/>
</dbReference>
<dbReference type="InterPro" id="IPR056305">
    <property type="entry name" value="Ig_CFAP65_10th"/>
</dbReference>
<evidence type="ECO:0000259" key="4">
    <source>
        <dbReference type="Pfam" id="PF25249"/>
    </source>
</evidence>
<evidence type="ECO:0000259" key="3">
    <source>
        <dbReference type="Pfam" id="PF24816"/>
    </source>
</evidence>
<feature type="non-terminal residue" evidence="5">
    <location>
        <position position="1232"/>
    </location>
</feature>
<proteinExistence type="predicted"/>
<evidence type="ECO:0000313" key="5">
    <source>
        <dbReference type="EMBL" id="GAA53057.1"/>
    </source>
</evidence>
<dbReference type="InterPro" id="IPR052614">
    <property type="entry name" value="CFAP65"/>
</dbReference>
<gene>
    <name evidence="5" type="ORF">CLF_109439</name>
</gene>
<dbReference type="Pfam" id="PF24816">
    <property type="entry name" value="Ig_CFAP65__9th"/>
    <property type="match status" value="1"/>
</dbReference>
<dbReference type="Gene3D" id="2.60.40.10">
    <property type="entry name" value="Immunoglobulins"/>
    <property type="match status" value="1"/>
</dbReference>
<protein>
    <submittedName>
        <fullName evidence="5">Coiled-coil domain-containing protein 108</fullName>
    </submittedName>
</protein>
<name>G7YJC4_CLOSI</name>
<dbReference type="EMBL" id="DF143410">
    <property type="protein sequence ID" value="GAA53057.1"/>
    <property type="molecule type" value="Genomic_DNA"/>
</dbReference>
<reference key="2">
    <citation type="submission" date="2011-10" db="EMBL/GenBank/DDBJ databases">
        <title>The genome and transcriptome sequence of Clonorchis sinensis provide insights into the carcinogenic liver fluke.</title>
        <authorList>
            <person name="Wang X."/>
            <person name="Huang Y."/>
            <person name="Chen W."/>
            <person name="Liu H."/>
            <person name="Guo L."/>
            <person name="Chen Y."/>
            <person name="Luo F."/>
            <person name="Zhou W."/>
            <person name="Sun J."/>
            <person name="Mao Q."/>
            <person name="Liang P."/>
            <person name="Zhou C."/>
            <person name="Tian Y."/>
            <person name="Men J."/>
            <person name="Lv X."/>
            <person name="Huang L."/>
            <person name="Zhou J."/>
            <person name="Hu Y."/>
            <person name="Li R."/>
            <person name="Zhang F."/>
            <person name="Lei H."/>
            <person name="Li X."/>
            <person name="Hu X."/>
            <person name="Liang C."/>
            <person name="Xu J."/>
            <person name="Wu Z."/>
            <person name="Yu X."/>
        </authorList>
    </citation>
    <scope>NUCLEOTIDE SEQUENCE</scope>
    <source>
        <strain>Henan</strain>
    </source>
</reference>
<dbReference type="InterPro" id="IPR056344">
    <property type="entry name" value="Ig_CFAP65-like_9th"/>
</dbReference>
<dbReference type="AlphaFoldDB" id="G7YJC4"/>
<feature type="domain" description="CFAP65-like ninth Ig-like" evidence="3">
    <location>
        <begin position="379"/>
        <end position="574"/>
    </location>
</feature>
<keyword evidence="6" id="KW-1185">Reference proteome</keyword>
<accession>G7YJC4</accession>
<dbReference type="InterPro" id="IPR057470">
    <property type="entry name" value="Ig_CFAP65_7th"/>
</dbReference>
<reference evidence="5" key="1">
    <citation type="journal article" date="2011" name="Genome Biol.">
        <title>The draft genome of the carcinogenic human liver fluke Clonorchis sinensis.</title>
        <authorList>
            <person name="Wang X."/>
            <person name="Chen W."/>
            <person name="Huang Y."/>
            <person name="Sun J."/>
            <person name="Men J."/>
            <person name="Liu H."/>
            <person name="Luo F."/>
            <person name="Guo L."/>
            <person name="Lv X."/>
            <person name="Deng C."/>
            <person name="Zhou C."/>
            <person name="Fan Y."/>
            <person name="Li X."/>
            <person name="Huang L."/>
            <person name="Hu Y."/>
            <person name="Liang C."/>
            <person name="Hu X."/>
            <person name="Xu J."/>
            <person name="Yu X."/>
        </authorList>
    </citation>
    <scope>NUCLEOTIDE SEQUENCE [LARGE SCALE GENOMIC DNA]</scope>
    <source>
        <strain evidence="5">Henan</strain>
    </source>
</reference>
<evidence type="ECO:0000259" key="2">
    <source>
        <dbReference type="Pfam" id="PF24291"/>
    </source>
</evidence>